<accession>A0ACD2ZZZ6</accession>
<dbReference type="Proteomes" id="UP000308600">
    <property type="component" value="Unassembled WGS sequence"/>
</dbReference>
<proteinExistence type="predicted"/>
<reference evidence="1 2" key="1">
    <citation type="journal article" date="2019" name="Nat. Ecol. Evol.">
        <title>Megaphylogeny resolves global patterns of mushroom evolution.</title>
        <authorList>
            <person name="Varga T."/>
            <person name="Krizsan K."/>
            <person name="Foldi C."/>
            <person name="Dima B."/>
            <person name="Sanchez-Garcia M."/>
            <person name="Sanchez-Ramirez S."/>
            <person name="Szollosi G.J."/>
            <person name="Szarkandi J.G."/>
            <person name="Papp V."/>
            <person name="Albert L."/>
            <person name="Andreopoulos W."/>
            <person name="Angelini C."/>
            <person name="Antonin V."/>
            <person name="Barry K.W."/>
            <person name="Bougher N.L."/>
            <person name="Buchanan P."/>
            <person name="Buyck B."/>
            <person name="Bense V."/>
            <person name="Catcheside P."/>
            <person name="Chovatia M."/>
            <person name="Cooper J."/>
            <person name="Damon W."/>
            <person name="Desjardin D."/>
            <person name="Finy P."/>
            <person name="Geml J."/>
            <person name="Haridas S."/>
            <person name="Hughes K."/>
            <person name="Justo A."/>
            <person name="Karasinski D."/>
            <person name="Kautmanova I."/>
            <person name="Kiss B."/>
            <person name="Kocsube S."/>
            <person name="Kotiranta H."/>
            <person name="LaButti K.M."/>
            <person name="Lechner B.E."/>
            <person name="Liimatainen K."/>
            <person name="Lipzen A."/>
            <person name="Lukacs Z."/>
            <person name="Mihaltcheva S."/>
            <person name="Morgado L.N."/>
            <person name="Niskanen T."/>
            <person name="Noordeloos M.E."/>
            <person name="Ohm R.A."/>
            <person name="Ortiz-Santana B."/>
            <person name="Ovrebo C."/>
            <person name="Racz N."/>
            <person name="Riley R."/>
            <person name="Savchenko A."/>
            <person name="Shiryaev A."/>
            <person name="Soop K."/>
            <person name="Spirin V."/>
            <person name="Szebenyi C."/>
            <person name="Tomsovsky M."/>
            <person name="Tulloss R.E."/>
            <person name="Uehling J."/>
            <person name="Grigoriev I.V."/>
            <person name="Vagvolgyi C."/>
            <person name="Papp T."/>
            <person name="Martin F.M."/>
            <person name="Miettinen O."/>
            <person name="Hibbett D.S."/>
            <person name="Nagy L.G."/>
        </authorList>
    </citation>
    <scope>NUCLEOTIDE SEQUENCE [LARGE SCALE GENOMIC DNA]</scope>
    <source>
        <strain evidence="1 2">NL-1719</strain>
    </source>
</reference>
<sequence>MATSPKLPTIFMTWSSTSSTPITRTICALLSRLRSTTRPSNSLPRSSRILTTQVAQGIYLCFIQTVPEFPPTVFTKLFRVPSWKCHSRLPITSPRPTNATNLIDICIPSISWHSTFNRGAARGSLPLSGSFPTRPLQ</sequence>
<protein>
    <submittedName>
        <fullName evidence="1">Uncharacterized protein</fullName>
    </submittedName>
</protein>
<organism evidence="1 2">
    <name type="scientific">Pluteus cervinus</name>
    <dbReference type="NCBI Taxonomy" id="181527"/>
    <lineage>
        <taxon>Eukaryota</taxon>
        <taxon>Fungi</taxon>
        <taxon>Dikarya</taxon>
        <taxon>Basidiomycota</taxon>
        <taxon>Agaricomycotina</taxon>
        <taxon>Agaricomycetes</taxon>
        <taxon>Agaricomycetidae</taxon>
        <taxon>Agaricales</taxon>
        <taxon>Pluteineae</taxon>
        <taxon>Pluteaceae</taxon>
        <taxon>Pluteus</taxon>
    </lineage>
</organism>
<evidence type="ECO:0000313" key="1">
    <source>
        <dbReference type="EMBL" id="TFK58654.1"/>
    </source>
</evidence>
<gene>
    <name evidence="1" type="ORF">BDN72DRAFT_884176</name>
</gene>
<evidence type="ECO:0000313" key="2">
    <source>
        <dbReference type="Proteomes" id="UP000308600"/>
    </source>
</evidence>
<name>A0ACD2ZZZ6_9AGAR</name>
<dbReference type="EMBL" id="ML209254">
    <property type="protein sequence ID" value="TFK58654.1"/>
    <property type="molecule type" value="Genomic_DNA"/>
</dbReference>
<keyword evidence="2" id="KW-1185">Reference proteome</keyword>